<reference evidence="2" key="1">
    <citation type="journal article" date="2014" name="Front. Microbiol.">
        <title>High frequency of phylogenetically diverse reductive dehalogenase-homologous genes in deep subseafloor sedimentary metagenomes.</title>
        <authorList>
            <person name="Kawai M."/>
            <person name="Futagami T."/>
            <person name="Toyoda A."/>
            <person name="Takaki Y."/>
            <person name="Nishi S."/>
            <person name="Hori S."/>
            <person name="Arai W."/>
            <person name="Tsubouchi T."/>
            <person name="Morono Y."/>
            <person name="Uchiyama I."/>
            <person name="Ito T."/>
            <person name="Fujiyama A."/>
            <person name="Inagaki F."/>
            <person name="Takami H."/>
        </authorList>
    </citation>
    <scope>NUCLEOTIDE SEQUENCE</scope>
    <source>
        <strain evidence="2">Expedition CK06-06</strain>
    </source>
</reference>
<proteinExistence type="predicted"/>
<dbReference type="SUPFAM" id="SSF56601">
    <property type="entry name" value="beta-lactamase/transpeptidase-like"/>
    <property type="match status" value="1"/>
</dbReference>
<name>X0YXT6_9ZZZZ</name>
<dbReference type="InterPro" id="IPR012338">
    <property type="entry name" value="Beta-lactam/transpept-like"/>
</dbReference>
<protein>
    <recommendedName>
        <fullName evidence="1">Penicillin-binding protein transpeptidase domain-containing protein</fullName>
    </recommendedName>
</protein>
<gene>
    <name evidence="2" type="ORF">S01H1_76117</name>
</gene>
<dbReference type="GO" id="GO:0005886">
    <property type="term" value="C:plasma membrane"/>
    <property type="evidence" value="ECO:0007669"/>
    <property type="project" value="TreeGrafter"/>
</dbReference>
<dbReference type="InterPro" id="IPR050515">
    <property type="entry name" value="Beta-lactam/transpept"/>
</dbReference>
<dbReference type="EMBL" id="BARS01051065">
    <property type="protein sequence ID" value="GAG53078.1"/>
    <property type="molecule type" value="Genomic_DNA"/>
</dbReference>
<dbReference type="Gene3D" id="3.40.710.10">
    <property type="entry name" value="DD-peptidase/beta-lactamase superfamily"/>
    <property type="match status" value="1"/>
</dbReference>
<dbReference type="PANTHER" id="PTHR30627:SF2">
    <property type="entry name" value="PEPTIDOGLYCAN D,D-TRANSPEPTIDASE MRDA"/>
    <property type="match status" value="1"/>
</dbReference>
<feature type="domain" description="Penicillin-binding protein transpeptidase" evidence="1">
    <location>
        <begin position="2"/>
        <end position="128"/>
    </location>
</feature>
<dbReference type="InterPro" id="IPR001460">
    <property type="entry name" value="PCN-bd_Tpept"/>
</dbReference>
<dbReference type="GO" id="GO:0071972">
    <property type="term" value="F:peptidoglycan L,D-transpeptidase activity"/>
    <property type="evidence" value="ECO:0007669"/>
    <property type="project" value="TreeGrafter"/>
</dbReference>
<dbReference type="GO" id="GO:0071555">
    <property type="term" value="P:cell wall organization"/>
    <property type="evidence" value="ECO:0007669"/>
    <property type="project" value="TreeGrafter"/>
</dbReference>
<evidence type="ECO:0000259" key="1">
    <source>
        <dbReference type="Pfam" id="PF00905"/>
    </source>
</evidence>
<comment type="caution">
    <text evidence="2">The sequence shown here is derived from an EMBL/GenBank/DDBJ whole genome shotgun (WGS) entry which is preliminary data.</text>
</comment>
<dbReference type="AlphaFoldDB" id="X0YXT6"/>
<dbReference type="GO" id="GO:0008658">
    <property type="term" value="F:penicillin binding"/>
    <property type="evidence" value="ECO:0007669"/>
    <property type="project" value="InterPro"/>
</dbReference>
<organism evidence="2">
    <name type="scientific">marine sediment metagenome</name>
    <dbReference type="NCBI Taxonomy" id="412755"/>
    <lineage>
        <taxon>unclassified sequences</taxon>
        <taxon>metagenomes</taxon>
        <taxon>ecological metagenomes</taxon>
    </lineage>
</organism>
<dbReference type="PANTHER" id="PTHR30627">
    <property type="entry name" value="PEPTIDOGLYCAN D,D-TRANSPEPTIDASE"/>
    <property type="match status" value="1"/>
</dbReference>
<dbReference type="Pfam" id="PF00905">
    <property type="entry name" value="Transpeptidase"/>
    <property type="match status" value="1"/>
</dbReference>
<accession>X0YXT6</accession>
<evidence type="ECO:0000313" key="2">
    <source>
        <dbReference type="EMBL" id="GAG53078.1"/>
    </source>
</evidence>
<sequence>VAIANDGELLRPRLVREILDSHGNVVTTFAKEVRARVPVNQEHLAVMREAMRQSVTTGVASSAQVAGLAIAGKTGSAEFGAVRTDGSYDTHGWFVGFAPYENPEIAVVVFVQQGNGFTNAAPAAARIFDYYFHQRYVAEQEAP</sequence>
<feature type="non-terminal residue" evidence="2">
    <location>
        <position position="1"/>
    </location>
</feature>